<keyword evidence="3" id="KW-1185">Reference proteome</keyword>
<dbReference type="EMBL" id="MSPX01000016">
    <property type="protein sequence ID" value="OQP85118.1"/>
    <property type="molecule type" value="Genomic_DNA"/>
</dbReference>
<protein>
    <recommendedName>
        <fullName evidence="1">Glycoside hydrolase family 19 catalytic domain-containing protein</fullName>
    </recommendedName>
</protein>
<organism evidence="2 3">
    <name type="scientific">Xaviernesmea rhizosphaerae</name>
    <dbReference type="NCBI Taxonomy" id="1672749"/>
    <lineage>
        <taxon>Bacteria</taxon>
        <taxon>Pseudomonadati</taxon>
        <taxon>Pseudomonadota</taxon>
        <taxon>Alphaproteobacteria</taxon>
        <taxon>Hyphomicrobiales</taxon>
        <taxon>Rhizobiaceae</taxon>
        <taxon>Rhizobium/Agrobacterium group</taxon>
        <taxon>Xaviernesmea</taxon>
    </lineage>
</organism>
<evidence type="ECO:0000259" key="1">
    <source>
        <dbReference type="Pfam" id="PF00182"/>
    </source>
</evidence>
<comment type="caution">
    <text evidence="2">The sequence shown here is derived from an EMBL/GenBank/DDBJ whole genome shotgun (WGS) entry which is preliminary data.</text>
</comment>
<dbReference type="InterPro" id="IPR000726">
    <property type="entry name" value="Glyco_hydro_19_cat"/>
</dbReference>
<sequence>MHEQNGARPLCKASFFETARAALFAGKMTADQEAGIETILARWRSLGPHVDRRFVAYGLATAHHETGRLMQPVRETFAASDAQAIARLERAYRRGRLPQVMEPYWRTDAEGRSWFGRGYVQLTHRANYAVLSKATGLDLLGNPDLALQSEPAAAILVTGLVEGLFTGRRLGDYLRAGTADWRGARRTVNGTDRAELIAGYARAYEAALLAGGF</sequence>
<evidence type="ECO:0000313" key="2">
    <source>
        <dbReference type="EMBL" id="OQP85118.1"/>
    </source>
</evidence>
<accession>A0ABX3P9S9</accession>
<name>A0ABX3P9S9_9HYPH</name>
<feature type="domain" description="Glycoside hydrolase family 19 catalytic" evidence="1">
    <location>
        <begin position="108"/>
        <end position="146"/>
    </location>
</feature>
<dbReference type="SUPFAM" id="SSF53955">
    <property type="entry name" value="Lysozyme-like"/>
    <property type="match status" value="1"/>
</dbReference>
<gene>
    <name evidence="2" type="ORF">BTR14_17340</name>
</gene>
<proteinExistence type="predicted"/>
<dbReference type="InterPro" id="IPR023346">
    <property type="entry name" value="Lysozyme-like_dom_sf"/>
</dbReference>
<dbReference type="Gene3D" id="1.10.530.10">
    <property type="match status" value="1"/>
</dbReference>
<reference evidence="2 3" key="1">
    <citation type="journal article" date="2017" name="Antonie Van Leeuwenhoek">
        <title>Rhizobium rhizosphaerae sp. nov., a novel species isolated from rice rhizosphere.</title>
        <authorList>
            <person name="Zhao J.J."/>
            <person name="Zhang J."/>
            <person name="Zhang R.J."/>
            <person name="Zhang C.W."/>
            <person name="Yin H.Q."/>
            <person name="Zhang X.X."/>
        </authorList>
    </citation>
    <scope>NUCLEOTIDE SEQUENCE [LARGE SCALE GENOMIC DNA]</scope>
    <source>
        <strain evidence="2 3">RD15</strain>
    </source>
</reference>
<dbReference type="Pfam" id="PF00182">
    <property type="entry name" value="Glyco_hydro_19"/>
    <property type="match status" value="1"/>
</dbReference>
<evidence type="ECO:0000313" key="3">
    <source>
        <dbReference type="Proteomes" id="UP000192652"/>
    </source>
</evidence>
<dbReference type="Proteomes" id="UP000192652">
    <property type="component" value="Unassembled WGS sequence"/>
</dbReference>